<dbReference type="GO" id="GO:0000155">
    <property type="term" value="F:phosphorelay sensor kinase activity"/>
    <property type="evidence" value="ECO:0007669"/>
    <property type="project" value="InterPro"/>
</dbReference>
<evidence type="ECO:0000313" key="13">
    <source>
        <dbReference type="Proteomes" id="UP000546126"/>
    </source>
</evidence>
<dbReference type="SUPFAM" id="SSF55874">
    <property type="entry name" value="ATPase domain of HSP90 chaperone/DNA topoisomerase II/histidine kinase"/>
    <property type="match status" value="1"/>
</dbReference>
<comment type="caution">
    <text evidence="12">The sequence shown here is derived from an EMBL/GenBank/DDBJ whole genome shotgun (WGS) entry which is preliminary data.</text>
</comment>
<dbReference type="Pfam" id="PF07730">
    <property type="entry name" value="HisKA_3"/>
    <property type="match status" value="1"/>
</dbReference>
<proteinExistence type="predicted"/>
<keyword evidence="7" id="KW-0067">ATP-binding</keyword>
<keyword evidence="10" id="KW-1133">Transmembrane helix</keyword>
<protein>
    <recommendedName>
        <fullName evidence="2">histidine kinase</fullName>
        <ecNumber evidence="2">2.7.13.3</ecNumber>
    </recommendedName>
</protein>
<keyword evidence="13" id="KW-1185">Reference proteome</keyword>
<reference evidence="12 13" key="1">
    <citation type="submission" date="2020-06" db="EMBL/GenBank/DDBJ databases">
        <authorList>
            <person name="Chanama M."/>
        </authorList>
    </citation>
    <scope>NUCLEOTIDE SEQUENCE [LARGE SCALE GENOMIC DNA]</scope>
    <source>
        <strain evidence="12 13">TBRC6557</strain>
    </source>
</reference>
<evidence type="ECO:0000256" key="9">
    <source>
        <dbReference type="SAM" id="MobiDB-lite"/>
    </source>
</evidence>
<comment type="catalytic activity">
    <reaction evidence="1">
        <text>ATP + protein L-histidine = ADP + protein N-phospho-L-histidine.</text>
        <dbReference type="EC" id="2.7.13.3"/>
    </reaction>
</comment>
<keyword evidence="8" id="KW-0902">Two-component regulatory system</keyword>
<keyword evidence="5" id="KW-0547">Nucleotide-binding</keyword>
<evidence type="ECO:0000256" key="7">
    <source>
        <dbReference type="ARBA" id="ARBA00022840"/>
    </source>
</evidence>
<keyword evidence="4" id="KW-0808">Transferase</keyword>
<feature type="transmembrane region" description="Helical" evidence="10">
    <location>
        <begin position="141"/>
        <end position="160"/>
    </location>
</feature>
<keyword evidence="6 12" id="KW-0418">Kinase</keyword>
<dbReference type="CDD" id="cd16917">
    <property type="entry name" value="HATPase_UhpB-NarQ-NarX-like"/>
    <property type="match status" value="1"/>
</dbReference>
<evidence type="ECO:0000256" key="4">
    <source>
        <dbReference type="ARBA" id="ARBA00022679"/>
    </source>
</evidence>
<feature type="transmembrane region" description="Helical" evidence="10">
    <location>
        <begin position="17"/>
        <end position="37"/>
    </location>
</feature>
<gene>
    <name evidence="12" type="ORF">HT134_44030</name>
</gene>
<dbReference type="RefSeq" id="WP_175606466.1">
    <property type="nucleotide sequence ID" value="NZ_JABWGO010000025.1"/>
</dbReference>
<dbReference type="EC" id="2.7.13.3" evidence="2"/>
<feature type="transmembrane region" description="Helical" evidence="10">
    <location>
        <begin position="49"/>
        <end position="82"/>
    </location>
</feature>
<evidence type="ECO:0000256" key="8">
    <source>
        <dbReference type="ARBA" id="ARBA00023012"/>
    </source>
</evidence>
<evidence type="ECO:0000256" key="2">
    <source>
        <dbReference type="ARBA" id="ARBA00012438"/>
    </source>
</evidence>
<dbReference type="Pfam" id="PF02518">
    <property type="entry name" value="HATPase_c"/>
    <property type="match status" value="1"/>
</dbReference>
<dbReference type="Gene3D" id="1.20.5.1930">
    <property type="match status" value="1"/>
</dbReference>
<evidence type="ECO:0000256" key="3">
    <source>
        <dbReference type="ARBA" id="ARBA00022553"/>
    </source>
</evidence>
<feature type="transmembrane region" description="Helical" evidence="10">
    <location>
        <begin position="110"/>
        <end position="129"/>
    </location>
</feature>
<feature type="region of interest" description="Disordered" evidence="9">
    <location>
        <begin position="374"/>
        <end position="438"/>
    </location>
</feature>
<accession>A0A7Y6IZH0</accession>
<dbReference type="Proteomes" id="UP000546126">
    <property type="component" value="Unassembled WGS sequence"/>
</dbReference>
<evidence type="ECO:0000256" key="1">
    <source>
        <dbReference type="ARBA" id="ARBA00000085"/>
    </source>
</evidence>
<keyword evidence="3" id="KW-0597">Phosphoprotein</keyword>
<dbReference type="EMBL" id="JABWGO010000025">
    <property type="protein sequence ID" value="NUW47025.1"/>
    <property type="molecule type" value="Genomic_DNA"/>
</dbReference>
<dbReference type="SMART" id="SM00387">
    <property type="entry name" value="HATPase_c"/>
    <property type="match status" value="1"/>
</dbReference>
<sequence>MLQQERRRWDADGVPEGVVLALVAVGQAVAVSFVIAAGAPSSGYHGWGAYAFACGFGLVLLAHRVAPLSVLVVTVLGVFLYYALDHPPIGMAVPAAAALYFAAERRDIRWPLGGGLVLLGVSAFFRVVNEHEQGDVLSYDLLTNAALIGCAIALASTVRGRRQLHEQQQRIIALERERGRHRAEQAMQEERLGIARDLHDTIGHALAIVTVHANVAREAVGRDDEAAVRSLANVVDATSRSLRELRTTVSMLSSPERRRRRDLAPHGLEGIRTVVESARRAGLTTRAELDAEASRVPPTIATAAHRIAQEAVTNVIKHAEATCVAITTRIEGDALYVTVADDGKGSAALRTGGGRGVAGMLERATLLGGVLTTSRSPSGTTVTARLPLPPEERLPPAGEEPVAQRPSPLEEGRVTAGFGLAKDEAANAPLPPASEERA</sequence>
<dbReference type="InterPro" id="IPR050482">
    <property type="entry name" value="Sensor_HK_TwoCompSys"/>
</dbReference>
<name>A0A7Y6IZH0_9ACTN</name>
<dbReference type="Gene3D" id="3.30.565.10">
    <property type="entry name" value="Histidine kinase-like ATPase, C-terminal domain"/>
    <property type="match status" value="1"/>
</dbReference>
<dbReference type="InterPro" id="IPR003594">
    <property type="entry name" value="HATPase_dom"/>
</dbReference>
<feature type="domain" description="Histidine kinase/HSP90-like ATPase" evidence="11">
    <location>
        <begin position="299"/>
        <end position="390"/>
    </location>
</feature>
<dbReference type="PANTHER" id="PTHR24421:SF10">
    <property type="entry name" value="NITRATE_NITRITE SENSOR PROTEIN NARQ"/>
    <property type="match status" value="1"/>
</dbReference>
<dbReference type="GO" id="GO:0016020">
    <property type="term" value="C:membrane"/>
    <property type="evidence" value="ECO:0007669"/>
    <property type="project" value="InterPro"/>
</dbReference>
<evidence type="ECO:0000313" key="12">
    <source>
        <dbReference type="EMBL" id="NUW47025.1"/>
    </source>
</evidence>
<feature type="compositionally biased region" description="Polar residues" evidence="9">
    <location>
        <begin position="374"/>
        <end position="383"/>
    </location>
</feature>
<organism evidence="12 13">
    <name type="scientific">Nonomuraea rhodomycinica</name>
    <dbReference type="NCBI Taxonomy" id="1712872"/>
    <lineage>
        <taxon>Bacteria</taxon>
        <taxon>Bacillati</taxon>
        <taxon>Actinomycetota</taxon>
        <taxon>Actinomycetes</taxon>
        <taxon>Streptosporangiales</taxon>
        <taxon>Streptosporangiaceae</taxon>
        <taxon>Nonomuraea</taxon>
    </lineage>
</organism>
<evidence type="ECO:0000256" key="10">
    <source>
        <dbReference type="SAM" id="Phobius"/>
    </source>
</evidence>
<dbReference type="InterPro" id="IPR036890">
    <property type="entry name" value="HATPase_C_sf"/>
</dbReference>
<evidence type="ECO:0000259" key="11">
    <source>
        <dbReference type="SMART" id="SM00387"/>
    </source>
</evidence>
<dbReference type="GO" id="GO:0046983">
    <property type="term" value="F:protein dimerization activity"/>
    <property type="evidence" value="ECO:0007669"/>
    <property type="project" value="InterPro"/>
</dbReference>
<dbReference type="InterPro" id="IPR011712">
    <property type="entry name" value="Sig_transdc_His_kin_sub3_dim/P"/>
</dbReference>
<evidence type="ECO:0000256" key="6">
    <source>
        <dbReference type="ARBA" id="ARBA00022777"/>
    </source>
</evidence>
<keyword evidence="10" id="KW-0812">Transmembrane</keyword>
<keyword evidence="10" id="KW-0472">Membrane</keyword>
<dbReference type="AlphaFoldDB" id="A0A7Y6IZH0"/>
<dbReference type="GO" id="GO:0005524">
    <property type="term" value="F:ATP binding"/>
    <property type="evidence" value="ECO:0007669"/>
    <property type="project" value="UniProtKB-KW"/>
</dbReference>
<evidence type="ECO:0000256" key="5">
    <source>
        <dbReference type="ARBA" id="ARBA00022741"/>
    </source>
</evidence>
<dbReference type="PANTHER" id="PTHR24421">
    <property type="entry name" value="NITRATE/NITRITE SENSOR PROTEIN NARX-RELATED"/>
    <property type="match status" value="1"/>
</dbReference>